<name>A0A6J4VCP0_9BACT</name>
<evidence type="ECO:0000313" key="2">
    <source>
        <dbReference type="EMBL" id="CAA9571846.1"/>
    </source>
</evidence>
<feature type="non-terminal residue" evidence="2">
    <location>
        <position position="1"/>
    </location>
</feature>
<organism evidence="2">
    <name type="scientific">uncultured Thermomicrobiales bacterium</name>
    <dbReference type="NCBI Taxonomy" id="1645740"/>
    <lineage>
        <taxon>Bacteria</taxon>
        <taxon>Pseudomonadati</taxon>
        <taxon>Thermomicrobiota</taxon>
        <taxon>Thermomicrobia</taxon>
        <taxon>Thermomicrobiales</taxon>
        <taxon>environmental samples</taxon>
    </lineage>
</organism>
<protein>
    <submittedName>
        <fullName evidence="2">Uncharacterized protein</fullName>
    </submittedName>
</protein>
<proteinExistence type="predicted"/>
<feature type="region of interest" description="Disordered" evidence="1">
    <location>
        <begin position="1"/>
        <end position="45"/>
    </location>
</feature>
<gene>
    <name evidence="2" type="ORF">AVDCRST_MAG59-3617</name>
</gene>
<accession>A0A6J4VCP0</accession>
<feature type="non-terminal residue" evidence="2">
    <location>
        <position position="45"/>
    </location>
</feature>
<dbReference type="EMBL" id="CADCWF010000258">
    <property type="protein sequence ID" value="CAA9571846.1"/>
    <property type="molecule type" value="Genomic_DNA"/>
</dbReference>
<reference evidence="2" key="1">
    <citation type="submission" date="2020-02" db="EMBL/GenBank/DDBJ databases">
        <authorList>
            <person name="Meier V. D."/>
        </authorList>
    </citation>
    <scope>NUCLEOTIDE SEQUENCE</scope>
    <source>
        <strain evidence="2">AVDCRST_MAG59</strain>
    </source>
</reference>
<dbReference type="AlphaFoldDB" id="A0A6J4VCP0"/>
<sequence length="45" mass="4568">CSRRGGGSATPATGEGLGWERPRRGSAGPSRRQRLPGIPAAPLVA</sequence>
<evidence type="ECO:0000256" key="1">
    <source>
        <dbReference type="SAM" id="MobiDB-lite"/>
    </source>
</evidence>